<organism evidence="8">
    <name type="scientific">Noctiluca scintillans</name>
    <name type="common">Sea sparkle</name>
    <name type="synonym">Red tide dinoflagellate</name>
    <dbReference type="NCBI Taxonomy" id="2966"/>
    <lineage>
        <taxon>Eukaryota</taxon>
        <taxon>Sar</taxon>
        <taxon>Alveolata</taxon>
        <taxon>Dinophyceae</taxon>
        <taxon>Noctilucales</taxon>
        <taxon>Noctilucaceae</taxon>
        <taxon>Noctiluca</taxon>
    </lineage>
</organism>
<keyword evidence="3" id="KW-0547">Nucleotide-binding</keyword>
<dbReference type="PROSITE" id="PS51421">
    <property type="entry name" value="RAS"/>
    <property type="match status" value="1"/>
</dbReference>
<dbReference type="Pfam" id="PF00071">
    <property type="entry name" value="Ras"/>
    <property type="match status" value="1"/>
</dbReference>
<dbReference type="SMART" id="SM00176">
    <property type="entry name" value="RAN"/>
    <property type="match status" value="1"/>
</dbReference>
<evidence type="ECO:0000256" key="1">
    <source>
        <dbReference type="ARBA" id="ARBA00004308"/>
    </source>
</evidence>
<evidence type="ECO:0000256" key="7">
    <source>
        <dbReference type="SAM" id="MobiDB-lite"/>
    </source>
</evidence>
<evidence type="ECO:0000256" key="2">
    <source>
        <dbReference type="ARBA" id="ARBA00006270"/>
    </source>
</evidence>
<dbReference type="CDD" id="cd00154">
    <property type="entry name" value="Rab"/>
    <property type="match status" value="1"/>
</dbReference>
<dbReference type="NCBIfam" id="TIGR00231">
    <property type="entry name" value="small_GTP"/>
    <property type="match status" value="1"/>
</dbReference>
<dbReference type="AlphaFoldDB" id="A0A6T8YB44"/>
<gene>
    <name evidence="8" type="ORF">NSCI0253_LOCUS18773</name>
    <name evidence="9" type="ORF">NSCI0253_LOCUS18774</name>
</gene>
<evidence type="ECO:0000256" key="5">
    <source>
        <dbReference type="ARBA" id="ARBA00023136"/>
    </source>
</evidence>
<sequence length="201" mass="22351">MSYDDLVKVLIIGDSSVGKSSLLGRYADNKFLANIHPTIGMDFKVKMLEHNGRRVKLQIWDSAGQERFQTITQQYYRNTQGIMLVYDVTSDASFNNVSQWVAQIRSQGAEQADTMLLGNKSDKVTEKVIDADQGKALADEYQMPFFETSASLGDNVDTAFTTLAAMVMKRLDAENKPSGHGGIAIQRPREKKQCSSCQGQK</sequence>
<dbReference type="InterPro" id="IPR005225">
    <property type="entry name" value="Small_GTP-bd"/>
</dbReference>
<dbReference type="PROSITE" id="PS51419">
    <property type="entry name" value="RAB"/>
    <property type="match status" value="1"/>
</dbReference>
<dbReference type="EMBL" id="HBFQ01026619">
    <property type="protein sequence ID" value="CAD8844423.1"/>
    <property type="molecule type" value="Transcribed_RNA"/>
</dbReference>
<dbReference type="PANTHER" id="PTHR47980">
    <property type="entry name" value="LD44762P"/>
    <property type="match status" value="1"/>
</dbReference>
<name>A0A6T8YB44_NOCSC</name>
<dbReference type="SUPFAM" id="SSF52540">
    <property type="entry name" value="P-loop containing nucleoside triphosphate hydrolases"/>
    <property type="match status" value="1"/>
</dbReference>
<dbReference type="PRINTS" id="PR00449">
    <property type="entry name" value="RASTRNSFRMNG"/>
</dbReference>
<dbReference type="GO" id="GO:0005525">
    <property type="term" value="F:GTP binding"/>
    <property type="evidence" value="ECO:0007669"/>
    <property type="project" value="UniProtKB-KW"/>
</dbReference>
<comment type="subcellular location">
    <subcellularLocation>
        <location evidence="1">Endomembrane system</location>
    </subcellularLocation>
</comment>
<dbReference type="InterPro" id="IPR050305">
    <property type="entry name" value="Small_GTPase_Rab"/>
</dbReference>
<feature type="region of interest" description="Disordered" evidence="7">
    <location>
        <begin position="176"/>
        <end position="201"/>
    </location>
</feature>
<dbReference type="EMBL" id="HBFQ01026620">
    <property type="protein sequence ID" value="CAD8844424.1"/>
    <property type="molecule type" value="Transcribed_RNA"/>
</dbReference>
<keyword evidence="4" id="KW-0342">GTP-binding</keyword>
<dbReference type="GO" id="GO:0012505">
    <property type="term" value="C:endomembrane system"/>
    <property type="evidence" value="ECO:0007669"/>
    <property type="project" value="UniProtKB-SubCell"/>
</dbReference>
<dbReference type="InterPro" id="IPR001806">
    <property type="entry name" value="Small_GTPase"/>
</dbReference>
<accession>A0A6T8YB44</accession>
<proteinExistence type="inferred from homology"/>
<dbReference type="PROSITE" id="PS51420">
    <property type="entry name" value="RHO"/>
    <property type="match status" value="1"/>
</dbReference>
<dbReference type="PROSITE" id="PS51417">
    <property type="entry name" value="ARF"/>
    <property type="match status" value="1"/>
</dbReference>
<evidence type="ECO:0000313" key="8">
    <source>
        <dbReference type="EMBL" id="CAD8844423.1"/>
    </source>
</evidence>
<evidence type="ECO:0000256" key="3">
    <source>
        <dbReference type="ARBA" id="ARBA00022741"/>
    </source>
</evidence>
<dbReference type="SMART" id="SM00175">
    <property type="entry name" value="RAB"/>
    <property type="match status" value="1"/>
</dbReference>
<keyword evidence="5" id="KW-0472">Membrane</keyword>
<dbReference type="SMART" id="SM00173">
    <property type="entry name" value="RAS"/>
    <property type="match status" value="1"/>
</dbReference>
<protein>
    <submittedName>
        <fullName evidence="8">Uncharacterized protein</fullName>
    </submittedName>
</protein>
<dbReference type="GO" id="GO:0003924">
    <property type="term" value="F:GTPase activity"/>
    <property type="evidence" value="ECO:0007669"/>
    <property type="project" value="InterPro"/>
</dbReference>
<evidence type="ECO:0000256" key="6">
    <source>
        <dbReference type="ARBA" id="ARBA00023288"/>
    </source>
</evidence>
<evidence type="ECO:0000313" key="9">
    <source>
        <dbReference type="EMBL" id="CAD8844424.1"/>
    </source>
</evidence>
<dbReference type="InterPro" id="IPR027417">
    <property type="entry name" value="P-loop_NTPase"/>
</dbReference>
<dbReference type="FunFam" id="3.40.50.300:FF:000586">
    <property type="entry name" value="Rab family GTPase"/>
    <property type="match status" value="1"/>
</dbReference>
<evidence type="ECO:0000256" key="4">
    <source>
        <dbReference type="ARBA" id="ARBA00023134"/>
    </source>
</evidence>
<keyword evidence="6" id="KW-0449">Lipoprotein</keyword>
<reference evidence="8" key="1">
    <citation type="submission" date="2021-01" db="EMBL/GenBank/DDBJ databases">
        <authorList>
            <person name="Corre E."/>
            <person name="Pelletier E."/>
            <person name="Niang G."/>
            <person name="Scheremetjew M."/>
            <person name="Finn R."/>
            <person name="Kale V."/>
            <person name="Holt S."/>
            <person name="Cochrane G."/>
            <person name="Meng A."/>
            <person name="Brown T."/>
            <person name="Cohen L."/>
        </authorList>
    </citation>
    <scope>NUCLEOTIDE SEQUENCE</scope>
</reference>
<comment type="similarity">
    <text evidence="2">Belongs to the small GTPase superfamily. Rab family.</text>
</comment>
<dbReference type="SMART" id="SM00174">
    <property type="entry name" value="RHO"/>
    <property type="match status" value="1"/>
</dbReference>
<dbReference type="Gene3D" id="3.40.50.300">
    <property type="entry name" value="P-loop containing nucleotide triphosphate hydrolases"/>
    <property type="match status" value="1"/>
</dbReference>